<dbReference type="EMBL" id="AZBU02000001">
    <property type="protein sequence ID" value="TMS32613.1"/>
    <property type="molecule type" value="Genomic_DNA"/>
</dbReference>
<dbReference type="EMBL" id="CM016762">
    <property type="protein sequence ID" value="TMS32613.1"/>
    <property type="molecule type" value="Genomic_DNA"/>
</dbReference>
<dbReference type="Pfam" id="PF10318">
    <property type="entry name" value="7TM_GPCR_Srh"/>
    <property type="match status" value="1"/>
</dbReference>
<protein>
    <recommendedName>
        <fullName evidence="4">G-protein coupled receptors family 1 profile domain-containing protein</fullName>
    </recommendedName>
</protein>
<proteinExistence type="predicted"/>
<feature type="transmembrane region" description="Helical" evidence="1">
    <location>
        <begin position="130"/>
        <end position="153"/>
    </location>
</feature>
<name>A0A4V6I733_STECR</name>
<feature type="transmembrane region" description="Helical" evidence="1">
    <location>
        <begin position="39"/>
        <end position="56"/>
    </location>
</feature>
<evidence type="ECO:0000313" key="3">
    <source>
        <dbReference type="Proteomes" id="UP000298663"/>
    </source>
</evidence>
<gene>
    <name evidence="2" type="ORF">L596_000432</name>
</gene>
<evidence type="ECO:0008006" key="4">
    <source>
        <dbReference type="Google" id="ProtNLM"/>
    </source>
</evidence>
<evidence type="ECO:0000256" key="1">
    <source>
        <dbReference type="SAM" id="Phobius"/>
    </source>
</evidence>
<evidence type="ECO:0000313" key="2">
    <source>
        <dbReference type="EMBL" id="TMS32613.1"/>
    </source>
</evidence>
<accession>A0A4V6I733</accession>
<feature type="transmembrane region" description="Helical" evidence="1">
    <location>
        <begin position="12"/>
        <end position="33"/>
    </location>
</feature>
<comment type="caution">
    <text evidence="2">The sequence shown here is derived from an EMBL/GenBank/DDBJ whole genome shotgun (WGS) entry which is preliminary data.</text>
</comment>
<dbReference type="InterPro" id="IPR019422">
    <property type="entry name" value="7TM_GPCR_serpentine_rcpt_Srh"/>
</dbReference>
<keyword evidence="1" id="KW-0812">Transmembrane</keyword>
<dbReference type="AlphaFoldDB" id="A0A4V6I733"/>
<feature type="transmembrane region" description="Helical" evidence="1">
    <location>
        <begin position="191"/>
        <end position="212"/>
    </location>
</feature>
<reference evidence="2 3" key="1">
    <citation type="journal article" date="2015" name="Genome Biol.">
        <title>Comparative genomics of Steinernema reveals deeply conserved gene regulatory networks.</title>
        <authorList>
            <person name="Dillman A.R."/>
            <person name="Macchietto M."/>
            <person name="Porter C.F."/>
            <person name="Rogers A."/>
            <person name="Williams B."/>
            <person name="Antoshechkin I."/>
            <person name="Lee M.M."/>
            <person name="Goodwin Z."/>
            <person name="Lu X."/>
            <person name="Lewis E.E."/>
            <person name="Goodrich-Blair H."/>
            <person name="Stock S.P."/>
            <person name="Adams B.J."/>
            <person name="Sternberg P.W."/>
            <person name="Mortazavi A."/>
        </authorList>
    </citation>
    <scope>NUCLEOTIDE SEQUENCE [LARGE SCALE GENOMIC DNA]</scope>
    <source>
        <strain evidence="2 3">ALL</strain>
    </source>
</reference>
<feature type="transmembrane region" description="Helical" evidence="1">
    <location>
        <begin position="265"/>
        <end position="287"/>
    </location>
</feature>
<keyword evidence="1" id="KW-1133">Transmembrane helix</keyword>
<organism evidence="2 3">
    <name type="scientific">Steinernema carpocapsae</name>
    <name type="common">Entomopathogenic nematode</name>
    <dbReference type="NCBI Taxonomy" id="34508"/>
    <lineage>
        <taxon>Eukaryota</taxon>
        <taxon>Metazoa</taxon>
        <taxon>Ecdysozoa</taxon>
        <taxon>Nematoda</taxon>
        <taxon>Chromadorea</taxon>
        <taxon>Rhabditida</taxon>
        <taxon>Tylenchina</taxon>
        <taxon>Panagrolaimomorpha</taxon>
        <taxon>Strongyloidoidea</taxon>
        <taxon>Steinernematidae</taxon>
        <taxon>Steinernema</taxon>
    </lineage>
</organism>
<sequence length="324" mass="36045">MSDCLEKVYFGILCIFCGLDSAIVLVVILMVIYRSPPSMRLFSYSILNILGWGMFGNISHSVIVQPRYLTSSYCFEVLGFTSSMPFQVAANFHAATKMSHVHVCIGIYLSFLLRGLQVSTKPVSISNKTVFSVWLVNHGVAQAVSFVMAYIVLPENETTMGTILNSFNMTSDMFSNTVICFSQTSSYTFGAFFVFSCCSLLITAVVVLWTLVRVKRLKAAMTEQSYDTQKRLVINLVIFTGLPVTFIILPSFVTALVNLHSFDDTFLFFLCAVLSVAHDFILSFAMLTIIKPYREAVCDVLSKIYMKTVCKKNGAVGSVVIENK</sequence>
<reference evidence="2 3" key="2">
    <citation type="journal article" date="2019" name="G3 (Bethesda)">
        <title>Hybrid Assembly of the Genome of the Entomopathogenic Nematode Steinernema carpocapsae Identifies the X-Chromosome.</title>
        <authorList>
            <person name="Serra L."/>
            <person name="Macchietto M."/>
            <person name="Macias-Munoz A."/>
            <person name="McGill C.J."/>
            <person name="Rodriguez I.M."/>
            <person name="Rodriguez B."/>
            <person name="Murad R."/>
            <person name="Mortazavi A."/>
        </authorList>
    </citation>
    <scope>NUCLEOTIDE SEQUENCE [LARGE SCALE GENOMIC DNA]</scope>
    <source>
        <strain evidence="2 3">ALL</strain>
    </source>
</reference>
<dbReference type="Proteomes" id="UP000298663">
    <property type="component" value="Chromosome X"/>
</dbReference>
<keyword evidence="3" id="KW-1185">Reference proteome</keyword>
<feature type="transmembrane region" description="Helical" evidence="1">
    <location>
        <begin position="232"/>
        <end position="253"/>
    </location>
</feature>
<keyword evidence="1" id="KW-0472">Membrane</keyword>